<evidence type="ECO:0000313" key="2">
    <source>
        <dbReference type="EMBL" id="KKS16969.1"/>
    </source>
</evidence>
<dbReference type="AlphaFoldDB" id="A0A0G0WW64"/>
<sequence>MPPFKGAFGREFWVKRIRWMLWGWVGTFLTICGIIFYGWLSNPNRRPFFEGADIGGISMLLATFLVLSALLGGAIALQLYDEFHPSVLD</sequence>
<feature type="transmembrane region" description="Helical" evidence="1">
    <location>
        <begin position="60"/>
        <end position="80"/>
    </location>
</feature>
<keyword evidence="1" id="KW-0812">Transmembrane</keyword>
<dbReference type="Proteomes" id="UP000034163">
    <property type="component" value="Unassembled WGS sequence"/>
</dbReference>
<accession>A0A0G0WW64</accession>
<gene>
    <name evidence="2" type="ORF">UU72_C0009G0011</name>
</gene>
<dbReference type="EMBL" id="LCBS01000009">
    <property type="protein sequence ID" value="KKS16969.1"/>
    <property type="molecule type" value="Genomic_DNA"/>
</dbReference>
<name>A0A0G0WW64_UNCKA</name>
<reference evidence="2 3" key="1">
    <citation type="journal article" date="2015" name="Nature">
        <title>rRNA introns, odd ribosomes, and small enigmatic genomes across a large radiation of phyla.</title>
        <authorList>
            <person name="Brown C.T."/>
            <person name="Hug L.A."/>
            <person name="Thomas B.C."/>
            <person name="Sharon I."/>
            <person name="Castelle C.J."/>
            <person name="Singh A."/>
            <person name="Wilkins M.J."/>
            <person name="Williams K.H."/>
            <person name="Banfield J.F."/>
        </authorList>
    </citation>
    <scope>NUCLEOTIDE SEQUENCE [LARGE SCALE GENOMIC DNA]</scope>
</reference>
<feature type="transmembrane region" description="Helical" evidence="1">
    <location>
        <begin position="21"/>
        <end position="40"/>
    </location>
</feature>
<comment type="caution">
    <text evidence="2">The sequence shown here is derived from an EMBL/GenBank/DDBJ whole genome shotgun (WGS) entry which is preliminary data.</text>
</comment>
<proteinExistence type="predicted"/>
<keyword evidence="1" id="KW-1133">Transmembrane helix</keyword>
<organism evidence="2 3">
    <name type="scientific">candidate division WWE3 bacterium GW2011_GWB1_41_6</name>
    <dbReference type="NCBI Taxonomy" id="1619112"/>
    <lineage>
        <taxon>Bacteria</taxon>
        <taxon>Katanobacteria</taxon>
    </lineage>
</organism>
<evidence type="ECO:0000313" key="3">
    <source>
        <dbReference type="Proteomes" id="UP000034163"/>
    </source>
</evidence>
<protein>
    <submittedName>
        <fullName evidence="2">Uncharacterized protein</fullName>
    </submittedName>
</protein>
<evidence type="ECO:0000256" key="1">
    <source>
        <dbReference type="SAM" id="Phobius"/>
    </source>
</evidence>
<keyword evidence="1" id="KW-0472">Membrane</keyword>